<dbReference type="Gene3D" id="2.40.50.40">
    <property type="match status" value="1"/>
</dbReference>
<dbReference type="PROSITE" id="PS50013">
    <property type="entry name" value="CHROMO_2"/>
    <property type="match status" value="1"/>
</dbReference>
<dbReference type="InterPro" id="IPR000953">
    <property type="entry name" value="Chromo/chromo_shadow_dom"/>
</dbReference>
<dbReference type="AlphaFoldDB" id="A0A914D4R1"/>
<dbReference type="CDD" id="cd00024">
    <property type="entry name" value="CD_CSD"/>
    <property type="match status" value="1"/>
</dbReference>
<protein>
    <submittedName>
        <fullName evidence="3">Chromo domain-containing protein</fullName>
    </submittedName>
</protein>
<evidence type="ECO:0000313" key="2">
    <source>
        <dbReference type="Proteomes" id="UP000887540"/>
    </source>
</evidence>
<dbReference type="Pfam" id="PF00385">
    <property type="entry name" value="Chromo"/>
    <property type="match status" value="1"/>
</dbReference>
<accession>A0A914D4R1</accession>
<feature type="domain" description="Chromo" evidence="1">
    <location>
        <begin position="1"/>
        <end position="28"/>
    </location>
</feature>
<name>A0A914D4R1_9BILA</name>
<organism evidence="2 3">
    <name type="scientific">Acrobeloides nanus</name>
    <dbReference type="NCBI Taxonomy" id="290746"/>
    <lineage>
        <taxon>Eukaryota</taxon>
        <taxon>Metazoa</taxon>
        <taxon>Ecdysozoa</taxon>
        <taxon>Nematoda</taxon>
        <taxon>Chromadorea</taxon>
        <taxon>Rhabditida</taxon>
        <taxon>Tylenchina</taxon>
        <taxon>Cephalobomorpha</taxon>
        <taxon>Cephaloboidea</taxon>
        <taxon>Cephalobidae</taxon>
        <taxon>Acrobeloides</taxon>
    </lineage>
</organism>
<dbReference type="WBParaSite" id="ACRNAN_scaffold1891.g13905.t1">
    <property type="protein sequence ID" value="ACRNAN_scaffold1891.g13905.t1"/>
    <property type="gene ID" value="ACRNAN_scaffold1891.g13905"/>
</dbReference>
<proteinExistence type="predicted"/>
<keyword evidence="2" id="KW-1185">Reference proteome</keyword>
<dbReference type="SUPFAM" id="SSF54160">
    <property type="entry name" value="Chromo domain-like"/>
    <property type="match status" value="1"/>
</dbReference>
<evidence type="ECO:0000313" key="3">
    <source>
        <dbReference type="WBParaSite" id="ACRNAN_scaffold1891.g13905.t1"/>
    </source>
</evidence>
<dbReference type="Proteomes" id="UP000887540">
    <property type="component" value="Unplaced"/>
</dbReference>
<dbReference type="InterPro" id="IPR016197">
    <property type="entry name" value="Chromo-like_dom_sf"/>
</dbReference>
<dbReference type="InterPro" id="IPR023780">
    <property type="entry name" value="Chromo_domain"/>
</dbReference>
<reference evidence="3" key="1">
    <citation type="submission" date="2022-11" db="UniProtKB">
        <authorList>
            <consortium name="WormBaseParasite"/>
        </authorList>
    </citation>
    <scope>IDENTIFICATION</scope>
</reference>
<sequence>MKIIKGEKWFLVKWKNYADSDNTWEPESAFIEAKYMIKRMTPPQINNSTLCVSIQSSAFLSEDNLPDERPNEVVLTPPSVFAVSPRTPKLAVLKTPDATSRRSREVENEDTSVKLAFPHADSVAPVVEQQDPEHLSNKDIALIKSKIDDQFSNLFNRLQGLRSNAILNLLLVDTLLIGLNEASLADFFVIRAEFPFMPSWLINVLSKKKKLLNLMSLKVNTIFYMLGYDMLRMFKADTTEFVVNLMLRAINDFIGTVLVLDDEEEDGEERKMKTFVLITIPSIGILRDTIRVFNQGMHNELLKLRNEYKNKVTIELIDWENLVDIASKNESLSNINTVDDRIKLLFNEIETRFS</sequence>
<evidence type="ECO:0000259" key="1">
    <source>
        <dbReference type="PROSITE" id="PS50013"/>
    </source>
</evidence>